<organism evidence="2 3">
    <name type="scientific">Microbacterium elymi</name>
    <dbReference type="NCBI Taxonomy" id="2909587"/>
    <lineage>
        <taxon>Bacteria</taxon>
        <taxon>Bacillati</taxon>
        <taxon>Actinomycetota</taxon>
        <taxon>Actinomycetes</taxon>
        <taxon>Micrococcales</taxon>
        <taxon>Microbacteriaceae</taxon>
        <taxon>Microbacterium</taxon>
    </lineage>
</organism>
<dbReference type="SUPFAM" id="SSF53448">
    <property type="entry name" value="Nucleotide-diphospho-sugar transferases"/>
    <property type="match status" value="1"/>
</dbReference>
<protein>
    <recommendedName>
        <fullName evidence="4">Glycosyltransferase</fullName>
    </recommendedName>
</protein>
<reference evidence="2" key="1">
    <citation type="submission" date="2022-01" db="EMBL/GenBank/DDBJ databases">
        <title>Microbacterium eymi and Microbacterium rhizovicinus sp. nov., isolated from the rhizospheric soil of Elymus tsukushiensis, a plant native to the Dokdo Islands, Republic of Korea.</title>
        <authorList>
            <person name="Hwang Y.J."/>
        </authorList>
    </citation>
    <scope>NUCLEOTIDE SEQUENCE</scope>
    <source>
        <strain evidence="2">KUDC0405</strain>
    </source>
</reference>
<sequence>MNPGTIIIAAHNEESVLGRTLDALAELREDDSVRVIVVCNGLHRWDGGARRLAHGGAGGRARRRIQGRRPSGG</sequence>
<feature type="region of interest" description="Disordered" evidence="1">
    <location>
        <begin position="50"/>
        <end position="73"/>
    </location>
</feature>
<name>A0ABY5NHC6_9MICO</name>
<gene>
    <name evidence="2" type="ORF">L2X98_28480</name>
</gene>
<evidence type="ECO:0008006" key="4">
    <source>
        <dbReference type="Google" id="ProtNLM"/>
    </source>
</evidence>
<evidence type="ECO:0000256" key="1">
    <source>
        <dbReference type="SAM" id="MobiDB-lite"/>
    </source>
</evidence>
<evidence type="ECO:0000313" key="2">
    <source>
        <dbReference type="EMBL" id="UUT34491.1"/>
    </source>
</evidence>
<keyword evidence="3" id="KW-1185">Reference proteome</keyword>
<dbReference type="RefSeq" id="WP_259611014.1">
    <property type="nucleotide sequence ID" value="NZ_CP091139.2"/>
</dbReference>
<evidence type="ECO:0000313" key="3">
    <source>
        <dbReference type="Proteomes" id="UP001054811"/>
    </source>
</evidence>
<dbReference type="InterPro" id="IPR029044">
    <property type="entry name" value="Nucleotide-diphossugar_trans"/>
</dbReference>
<proteinExistence type="predicted"/>
<dbReference type="EMBL" id="CP091139">
    <property type="protein sequence ID" value="UUT34491.1"/>
    <property type="molecule type" value="Genomic_DNA"/>
</dbReference>
<accession>A0ABY5NHC6</accession>
<dbReference type="Gene3D" id="3.90.550.10">
    <property type="entry name" value="Spore Coat Polysaccharide Biosynthesis Protein SpsA, Chain A"/>
    <property type="match status" value="1"/>
</dbReference>
<dbReference type="Proteomes" id="UP001054811">
    <property type="component" value="Chromosome"/>
</dbReference>